<proteinExistence type="predicted"/>
<evidence type="ECO:0008006" key="3">
    <source>
        <dbReference type="Google" id="ProtNLM"/>
    </source>
</evidence>
<evidence type="ECO:0000256" key="1">
    <source>
        <dbReference type="SAM" id="MobiDB-lite"/>
    </source>
</evidence>
<reference evidence="2" key="1">
    <citation type="journal article" date="2019" name="Sci. Rep.">
        <title>Draft genome of Tanacetum cinerariifolium, the natural source of mosquito coil.</title>
        <authorList>
            <person name="Yamashiro T."/>
            <person name="Shiraishi A."/>
            <person name="Satake H."/>
            <person name="Nakayama K."/>
        </authorList>
    </citation>
    <scope>NUCLEOTIDE SEQUENCE</scope>
</reference>
<dbReference type="EMBL" id="BKCJ010002548">
    <property type="protein sequence ID" value="GEU49326.1"/>
    <property type="molecule type" value="Genomic_DNA"/>
</dbReference>
<evidence type="ECO:0000313" key="2">
    <source>
        <dbReference type="EMBL" id="GEU49326.1"/>
    </source>
</evidence>
<comment type="caution">
    <text evidence="2">The sequence shown here is derived from an EMBL/GenBank/DDBJ whole genome shotgun (WGS) entry which is preliminary data.</text>
</comment>
<accession>A0A6L2KIX7</accession>
<organism evidence="2">
    <name type="scientific">Tanacetum cinerariifolium</name>
    <name type="common">Dalmatian daisy</name>
    <name type="synonym">Chrysanthemum cinerariifolium</name>
    <dbReference type="NCBI Taxonomy" id="118510"/>
    <lineage>
        <taxon>Eukaryota</taxon>
        <taxon>Viridiplantae</taxon>
        <taxon>Streptophyta</taxon>
        <taxon>Embryophyta</taxon>
        <taxon>Tracheophyta</taxon>
        <taxon>Spermatophyta</taxon>
        <taxon>Magnoliopsida</taxon>
        <taxon>eudicotyledons</taxon>
        <taxon>Gunneridae</taxon>
        <taxon>Pentapetalae</taxon>
        <taxon>asterids</taxon>
        <taxon>campanulids</taxon>
        <taxon>Asterales</taxon>
        <taxon>Asteraceae</taxon>
        <taxon>Asteroideae</taxon>
        <taxon>Anthemideae</taxon>
        <taxon>Anthemidinae</taxon>
        <taxon>Tanacetum</taxon>
    </lineage>
</organism>
<feature type="region of interest" description="Disordered" evidence="1">
    <location>
        <begin position="358"/>
        <end position="392"/>
    </location>
</feature>
<dbReference type="AlphaFoldDB" id="A0A6L2KIX7"/>
<name>A0A6L2KIX7_TANCI</name>
<gene>
    <name evidence="2" type="ORF">Tci_021304</name>
</gene>
<sequence>MSGGIARLKFRYISVLPSSSAVTYASATFPCIGSITDIRSVLTQRALKKFCETFQIPDEVHSQLPNPNQKIHEMSTGKIAIRYCAAKVSHFEILYRVYGFELTIGLFRYFYVNSKNKGWMSFSKRQSSDAVCYTKPLDSLKGWNDHFFWIDAFACPALLLWHTGKSVSRDVIPKSSEFSSEDYATLVAYPAPFHKYLEPLLCLVGMSRNYTLDENTYPQFLRNDDKGGCSFLCFTYALPLLTMFAHHVFFCAEIDLLSFICTVNHTKVKIGERKRDEEEPKLLETTVGRVVPLLSFAPDRSAGELETSVEKLYGEGVSGEQAKQGDSASVGRGVGIDVVAETSVKNVAPAQLKRQKKRKTKVVDAGKDCAQNAQSPVPDRTLSPPFHSHPSPHAPVPYPSPMWQLGVTSLVRTCHQGSGISTH</sequence>
<protein>
    <recommendedName>
        <fullName evidence="3">Transposase (Putative), gypsy type</fullName>
    </recommendedName>
</protein>